<accession>A0A835VG64</accession>
<name>A0A835VG64_VANPL</name>
<organism evidence="1 2">
    <name type="scientific">Vanilla planifolia</name>
    <name type="common">Vanilla</name>
    <dbReference type="NCBI Taxonomy" id="51239"/>
    <lineage>
        <taxon>Eukaryota</taxon>
        <taxon>Viridiplantae</taxon>
        <taxon>Streptophyta</taxon>
        <taxon>Embryophyta</taxon>
        <taxon>Tracheophyta</taxon>
        <taxon>Spermatophyta</taxon>
        <taxon>Magnoliopsida</taxon>
        <taxon>Liliopsida</taxon>
        <taxon>Asparagales</taxon>
        <taxon>Orchidaceae</taxon>
        <taxon>Vanilloideae</taxon>
        <taxon>Vanilleae</taxon>
        <taxon>Vanilla</taxon>
    </lineage>
</organism>
<proteinExistence type="predicted"/>
<sequence length="60" mass="6930">MAVAVRVGGRKHIRCGHHKMEKKRVAVPLVCHGHSRPVETLEREIKRDWSDIEKDSTTEE</sequence>
<gene>
    <name evidence="1" type="ORF">HPP92_000659</name>
</gene>
<dbReference type="EMBL" id="JADCNL010000001">
    <property type="protein sequence ID" value="KAG0495968.1"/>
    <property type="molecule type" value="Genomic_DNA"/>
</dbReference>
<keyword evidence="2" id="KW-1185">Reference proteome</keyword>
<evidence type="ECO:0000313" key="1">
    <source>
        <dbReference type="EMBL" id="KAG0495968.1"/>
    </source>
</evidence>
<dbReference type="Proteomes" id="UP000636800">
    <property type="component" value="Chromosome 1"/>
</dbReference>
<protein>
    <submittedName>
        <fullName evidence="1">Uncharacterized protein</fullName>
    </submittedName>
</protein>
<comment type="caution">
    <text evidence="1">The sequence shown here is derived from an EMBL/GenBank/DDBJ whole genome shotgun (WGS) entry which is preliminary data.</text>
</comment>
<evidence type="ECO:0000313" key="2">
    <source>
        <dbReference type="Proteomes" id="UP000636800"/>
    </source>
</evidence>
<dbReference type="AlphaFoldDB" id="A0A835VG64"/>
<reference evidence="1 2" key="1">
    <citation type="journal article" date="2020" name="Nat. Food">
        <title>A phased Vanilla planifolia genome enables genetic improvement of flavour and production.</title>
        <authorList>
            <person name="Hasing T."/>
            <person name="Tang H."/>
            <person name="Brym M."/>
            <person name="Khazi F."/>
            <person name="Huang T."/>
            <person name="Chambers A.H."/>
        </authorList>
    </citation>
    <scope>NUCLEOTIDE SEQUENCE [LARGE SCALE GENOMIC DNA]</scope>
    <source>
        <tissue evidence="1">Leaf</tissue>
    </source>
</reference>